<dbReference type="InterPro" id="IPR002880">
    <property type="entry name" value="Pyrv_Fd/Flavodoxin_OxRdtase_N"/>
</dbReference>
<keyword evidence="2" id="KW-0479">Metal-binding</keyword>
<dbReference type="InterPro" id="IPR033412">
    <property type="entry name" value="PFOR_II"/>
</dbReference>
<organism evidence="8 9">
    <name type="scientific">Chytriomyces confervae</name>
    <dbReference type="NCBI Taxonomy" id="246404"/>
    <lineage>
        <taxon>Eukaryota</taxon>
        <taxon>Fungi</taxon>
        <taxon>Fungi incertae sedis</taxon>
        <taxon>Chytridiomycota</taxon>
        <taxon>Chytridiomycota incertae sedis</taxon>
        <taxon>Chytridiomycetes</taxon>
        <taxon>Chytridiales</taxon>
        <taxon>Chytriomycetaceae</taxon>
        <taxon>Chytriomyces</taxon>
    </lineage>
</organism>
<evidence type="ECO:0000259" key="7">
    <source>
        <dbReference type="Pfam" id="PF17147"/>
    </source>
</evidence>
<dbReference type="AlphaFoldDB" id="A0A507CLH4"/>
<evidence type="ECO:0000259" key="6">
    <source>
        <dbReference type="Pfam" id="PF01855"/>
    </source>
</evidence>
<evidence type="ECO:0000256" key="4">
    <source>
        <dbReference type="ARBA" id="ARBA00023004"/>
    </source>
</evidence>
<sequence>KGYSPLDDHKAPVLANIPRAAEPVTETKEQEVFHEAEQTFPITEKFVSVKAEVTPVAAAAAGTPTLISGQDAAAHIAYALTDMTFVYPVATESSLGKSPAEWSAKGVKNAHGKSHKVLEVSTCTGAAAVVHGAAKDNSAVSVLANSGALSHMLSSMFQISAGKLPVVMHVATQGVNKEFGVYNSVADVAATSFTGFASLGSNTVKESHDLAIVAHVASAVASTPFIHFFDGVRVASEKAIVPVIQTADLGAIVEQAISHAKAISSIPLPDLVENVMSNLASHVGHHYKLFEYVGAASAETVVVAVGSSATVVEESVRNLAASGQSVGLLKIRLLRPWSARHFLSALPRTVKRIAIIDDSKIAGSSSHGPLFLDVTSAFYDSVWSLPIPAIFKGHFAQGIHHFNSAAVSAFLQNLSAASIKTDFKIVSAASASVVVHEDVSEAIVWDVQSDRTETISGHAVQLLEAQGAKSVQIFTAQSNVDVEPISSTHIRFSKKSTVPAVTSLISTAHIALVNNVSLLEKFNVALSIREGGILLINRQGAKPTAGDLAKDLPAATKRSISERRIQIAVIDADKIAFDYTLFRGEKSQYRNLALIGAFTKLWAGVDAAQAASDLEKLLTASATDSTVYRTQLGALRTALKSVVLIDAPREWSIEQGSELPAFFEPTVALKKLTGLEQEEVEVVGKAVPAYEPALPILFKE</sequence>
<evidence type="ECO:0000256" key="2">
    <source>
        <dbReference type="ARBA" id="ARBA00022723"/>
    </source>
</evidence>
<keyword evidence="5" id="KW-0411">Iron-sulfur</keyword>
<feature type="non-terminal residue" evidence="8">
    <location>
        <position position="700"/>
    </location>
</feature>
<dbReference type="PANTHER" id="PTHR32154:SF0">
    <property type="entry name" value="PYRUVATE-FLAVODOXIN OXIDOREDUCTASE-RELATED"/>
    <property type="match status" value="1"/>
</dbReference>
<evidence type="ECO:0000256" key="3">
    <source>
        <dbReference type="ARBA" id="ARBA00023002"/>
    </source>
</evidence>
<evidence type="ECO:0000256" key="5">
    <source>
        <dbReference type="ARBA" id="ARBA00023014"/>
    </source>
</evidence>
<name>A0A507CLH4_9FUNG</name>
<dbReference type="Gene3D" id="3.40.50.970">
    <property type="match status" value="1"/>
</dbReference>
<accession>A0A507CLH4</accession>
<dbReference type="FunFam" id="3.40.50.920:FF:000007">
    <property type="entry name" value="Pyruvate:ferredoxin (Flavodoxin) oxidoreductase"/>
    <property type="match status" value="1"/>
</dbReference>
<keyword evidence="3" id="KW-0560">Oxidoreductase</keyword>
<dbReference type="Gene3D" id="3.40.920.10">
    <property type="entry name" value="Pyruvate-ferredoxin oxidoreductase, PFOR, domain III"/>
    <property type="match status" value="1"/>
</dbReference>
<dbReference type="GO" id="GO:0016491">
    <property type="term" value="F:oxidoreductase activity"/>
    <property type="evidence" value="ECO:0007669"/>
    <property type="project" value="UniProtKB-KW"/>
</dbReference>
<dbReference type="PANTHER" id="PTHR32154">
    <property type="entry name" value="PYRUVATE-FLAVODOXIN OXIDOREDUCTASE-RELATED"/>
    <property type="match status" value="1"/>
</dbReference>
<evidence type="ECO:0000313" key="8">
    <source>
        <dbReference type="EMBL" id="TPX39496.1"/>
    </source>
</evidence>
<dbReference type="Gene3D" id="3.40.50.920">
    <property type="match status" value="1"/>
</dbReference>
<dbReference type="GO" id="GO:0051539">
    <property type="term" value="F:4 iron, 4 sulfur cluster binding"/>
    <property type="evidence" value="ECO:0007669"/>
    <property type="project" value="UniProtKB-KW"/>
</dbReference>
<dbReference type="Pfam" id="PF17147">
    <property type="entry name" value="PFOR_II"/>
    <property type="match status" value="1"/>
</dbReference>
<keyword evidence="9" id="KW-1185">Reference proteome</keyword>
<dbReference type="InterPro" id="IPR002869">
    <property type="entry name" value="Pyrv_flavodox_OxRed_cen"/>
</dbReference>
<keyword evidence="1" id="KW-0004">4Fe-4S</keyword>
<protein>
    <recommendedName>
        <fullName evidence="10">Pyruvate flavodoxin/ferredoxin oxidoreductase pyrimidine binding domain-containing protein</fullName>
    </recommendedName>
</protein>
<dbReference type="Pfam" id="PF01855">
    <property type="entry name" value="POR_N"/>
    <property type="match status" value="1"/>
</dbReference>
<dbReference type="STRING" id="246404.A0A507CLH4"/>
<evidence type="ECO:0000256" key="1">
    <source>
        <dbReference type="ARBA" id="ARBA00022485"/>
    </source>
</evidence>
<dbReference type="InterPro" id="IPR050722">
    <property type="entry name" value="Pyruvate:ferred/Flavod_OxRd"/>
</dbReference>
<dbReference type="EMBL" id="QEAP01001917">
    <property type="protein sequence ID" value="TPX39496.1"/>
    <property type="molecule type" value="Genomic_DNA"/>
</dbReference>
<dbReference type="SUPFAM" id="SSF52518">
    <property type="entry name" value="Thiamin diphosphate-binding fold (THDP-binding)"/>
    <property type="match status" value="1"/>
</dbReference>
<keyword evidence="4" id="KW-0408">Iron</keyword>
<feature type="domain" description="Pyruvate:ferredoxin oxidoreductase core" evidence="7">
    <location>
        <begin position="298"/>
        <end position="381"/>
    </location>
</feature>
<feature type="domain" description="Pyruvate flavodoxin/ferredoxin oxidoreductase pyrimidine binding" evidence="6">
    <location>
        <begin position="77"/>
        <end position="265"/>
    </location>
</feature>
<dbReference type="Proteomes" id="UP000320333">
    <property type="component" value="Unassembled WGS sequence"/>
</dbReference>
<dbReference type="InterPro" id="IPR009014">
    <property type="entry name" value="Transketo_C/PFOR_II"/>
</dbReference>
<dbReference type="GO" id="GO:0046872">
    <property type="term" value="F:metal ion binding"/>
    <property type="evidence" value="ECO:0007669"/>
    <property type="project" value="UniProtKB-KW"/>
</dbReference>
<reference evidence="8 9" key="1">
    <citation type="journal article" date="2019" name="Sci. Rep.">
        <title>Comparative genomics of chytrid fungi reveal insights into the obligate biotrophic and pathogenic lifestyle of Synchytrium endobioticum.</title>
        <authorList>
            <person name="van de Vossenberg B.T.L.H."/>
            <person name="Warris S."/>
            <person name="Nguyen H.D.T."/>
            <person name="van Gent-Pelzer M.P.E."/>
            <person name="Joly D.L."/>
            <person name="van de Geest H.C."/>
            <person name="Bonants P.J.M."/>
            <person name="Smith D.S."/>
            <person name="Levesque C.A."/>
            <person name="van der Lee T.A.J."/>
        </authorList>
    </citation>
    <scope>NUCLEOTIDE SEQUENCE [LARGE SCALE GENOMIC DNA]</scope>
    <source>
        <strain evidence="8 9">CBS 675.73</strain>
    </source>
</reference>
<proteinExistence type="predicted"/>
<feature type="non-terminal residue" evidence="8">
    <location>
        <position position="1"/>
    </location>
</feature>
<comment type="caution">
    <text evidence="8">The sequence shown here is derived from an EMBL/GenBank/DDBJ whole genome shotgun (WGS) entry which is preliminary data.</text>
</comment>
<evidence type="ECO:0000313" key="9">
    <source>
        <dbReference type="Proteomes" id="UP000320333"/>
    </source>
</evidence>
<dbReference type="InterPro" id="IPR029061">
    <property type="entry name" value="THDP-binding"/>
</dbReference>
<dbReference type="OrthoDB" id="1856718at2759"/>
<gene>
    <name evidence="8" type="ORF">CcCBS67573_g10666</name>
</gene>
<dbReference type="SUPFAM" id="SSF53323">
    <property type="entry name" value="Pyruvate-ferredoxin oxidoreductase, PFOR, domain III"/>
    <property type="match status" value="1"/>
</dbReference>
<dbReference type="GO" id="GO:0006979">
    <property type="term" value="P:response to oxidative stress"/>
    <property type="evidence" value="ECO:0007669"/>
    <property type="project" value="TreeGrafter"/>
</dbReference>
<evidence type="ECO:0008006" key="10">
    <source>
        <dbReference type="Google" id="ProtNLM"/>
    </source>
</evidence>
<dbReference type="SUPFAM" id="SSF52922">
    <property type="entry name" value="TK C-terminal domain-like"/>
    <property type="match status" value="1"/>
</dbReference>